<proteinExistence type="predicted"/>
<gene>
    <name evidence="1" type="ORF">EIG99_08770</name>
</gene>
<evidence type="ECO:0000313" key="1">
    <source>
        <dbReference type="EMBL" id="RZI01459.1"/>
    </source>
</evidence>
<dbReference type="Proteomes" id="UP000293854">
    <property type="component" value="Unassembled WGS sequence"/>
</dbReference>
<sequence>MRGLVDNILEMKKEQNAKKFSMSAKSKKEEDFKNKYTELVHKLLPSKIEENFEVSSMKVKGSVG</sequence>
<name>A0A4V2DWD7_9STAP</name>
<accession>A0A4V2DWD7</accession>
<evidence type="ECO:0000313" key="2">
    <source>
        <dbReference type="Proteomes" id="UP000293854"/>
    </source>
</evidence>
<dbReference type="AlphaFoldDB" id="A0A4V2DWD7"/>
<comment type="caution">
    <text evidence="1">The sequence shown here is derived from an EMBL/GenBank/DDBJ whole genome shotgun (WGS) entry which is preliminary data.</text>
</comment>
<organism evidence="1 2">
    <name type="scientific">Staphylococcus condimenti</name>
    <dbReference type="NCBI Taxonomy" id="70255"/>
    <lineage>
        <taxon>Bacteria</taxon>
        <taxon>Bacillati</taxon>
        <taxon>Bacillota</taxon>
        <taxon>Bacilli</taxon>
        <taxon>Bacillales</taxon>
        <taxon>Staphylococcaceae</taxon>
        <taxon>Staphylococcus</taxon>
    </lineage>
</organism>
<dbReference type="RefSeq" id="WP_130135587.1">
    <property type="nucleotide sequence ID" value="NZ_RQTE01000164.1"/>
</dbReference>
<dbReference type="EMBL" id="RQTE01000164">
    <property type="protein sequence ID" value="RZI01459.1"/>
    <property type="molecule type" value="Genomic_DNA"/>
</dbReference>
<protein>
    <submittedName>
        <fullName evidence="1">Uncharacterized protein</fullName>
    </submittedName>
</protein>
<reference evidence="1 2" key="1">
    <citation type="submission" date="2018-11" db="EMBL/GenBank/DDBJ databases">
        <title>Genomic profiling of Staphylococcus species from a Poultry farm system in KwaZulu-Natal, South Africa.</title>
        <authorList>
            <person name="Amoako D.G."/>
            <person name="Somboro A.M."/>
            <person name="Abia A.L.K."/>
            <person name="Bester L.A."/>
            <person name="Essack S.Y."/>
        </authorList>
    </citation>
    <scope>NUCLEOTIDE SEQUENCE [LARGE SCALE GENOMIC DNA]</scope>
    <source>
        <strain evidence="1 2">SA11</strain>
    </source>
</reference>